<dbReference type="Proteomes" id="UP001058974">
    <property type="component" value="Chromosome 1"/>
</dbReference>
<dbReference type="EMBL" id="JAMSHJ010000001">
    <property type="protein sequence ID" value="KAI5440603.1"/>
    <property type="molecule type" value="Genomic_DNA"/>
</dbReference>
<organism evidence="8 9">
    <name type="scientific">Pisum sativum</name>
    <name type="common">Garden pea</name>
    <name type="synonym">Lathyrus oleraceus</name>
    <dbReference type="NCBI Taxonomy" id="3888"/>
    <lineage>
        <taxon>Eukaryota</taxon>
        <taxon>Viridiplantae</taxon>
        <taxon>Streptophyta</taxon>
        <taxon>Embryophyta</taxon>
        <taxon>Tracheophyta</taxon>
        <taxon>Spermatophyta</taxon>
        <taxon>Magnoliopsida</taxon>
        <taxon>eudicotyledons</taxon>
        <taxon>Gunneridae</taxon>
        <taxon>Pentapetalae</taxon>
        <taxon>rosids</taxon>
        <taxon>fabids</taxon>
        <taxon>Fabales</taxon>
        <taxon>Fabaceae</taxon>
        <taxon>Papilionoideae</taxon>
        <taxon>50 kb inversion clade</taxon>
        <taxon>NPAAA clade</taxon>
        <taxon>Hologalegina</taxon>
        <taxon>IRL clade</taxon>
        <taxon>Fabeae</taxon>
        <taxon>Lathyrus</taxon>
    </lineage>
</organism>
<proteinExistence type="inferred from homology"/>
<evidence type="ECO:0000256" key="5">
    <source>
        <dbReference type="ARBA" id="ARBA00023136"/>
    </source>
</evidence>
<dbReference type="InterPro" id="IPR028144">
    <property type="entry name" value="CYSTM_dom"/>
</dbReference>
<sequence>MSHNVNQQHQSPVIAYPAMGQSNHQVAPPPPMGYPTKDDPQQTVPVKTTTRGDGFWEGCCAGLCCCCALDCCL</sequence>
<dbReference type="Gramene" id="Psat01G0018400-T1">
    <property type="protein sequence ID" value="KAI5440603.1"/>
    <property type="gene ID" value="KIW84_010184"/>
</dbReference>
<dbReference type="PANTHER" id="PTHR31568">
    <property type="entry name" value="RCG49325, ISOFORM CRA_A"/>
    <property type="match status" value="1"/>
</dbReference>
<reference evidence="8 9" key="1">
    <citation type="journal article" date="2022" name="Nat. Genet.">
        <title>Improved pea reference genome and pan-genome highlight genomic features and evolutionary characteristics.</title>
        <authorList>
            <person name="Yang T."/>
            <person name="Liu R."/>
            <person name="Luo Y."/>
            <person name="Hu S."/>
            <person name="Wang D."/>
            <person name="Wang C."/>
            <person name="Pandey M.K."/>
            <person name="Ge S."/>
            <person name="Xu Q."/>
            <person name="Li N."/>
            <person name="Li G."/>
            <person name="Huang Y."/>
            <person name="Saxena R.K."/>
            <person name="Ji Y."/>
            <person name="Li M."/>
            <person name="Yan X."/>
            <person name="He Y."/>
            <person name="Liu Y."/>
            <person name="Wang X."/>
            <person name="Xiang C."/>
            <person name="Varshney R.K."/>
            <person name="Ding H."/>
            <person name="Gao S."/>
            <person name="Zong X."/>
        </authorList>
    </citation>
    <scope>NUCLEOTIDE SEQUENCE [LARGE SCALE GENOMIC DNA]</scope>
    <source>
        <strain evidence="8 9">cv. Zhongwan 6</strain>
    </source>
</reference>
<evidence type="ECO:0000256" key="3">
    <source>
        <dbReference type="ARBA" id="ARBA00022692"/>
    </source>
</evidence>
<protein>
    <recommendedName>
        <fullName evidence="7">Cysteine-rich transmembrane domain-containing protein</fullName>
    </recommendedName>
</protein>
<dbReference type="Gramene" id="PSAT_LOCUS7446_t1">
    <property type="protein sequence ID" value="CAL5187172.1"/>
    <property type="gene ID" value="PSAT_LOCUS7446"/>
</dbReference>
<evidence type="ECO:0000313" key="9">
    <source>
        <dbReference type="Proteomes" id="UP001058974"/>
    </source>
</evidence>
<dbReference type="PANTHER" id="PTHR31568:SF62">
    <property type="entry name" value="CYSTEINE-RICH TM MODULE STRESS TOLERANCE PROTEIN"/>
    <property type="match status" value="1"/>
</dbReference>
<feature type="region of interest" description="Disordered" evidence="6">
    <location>
        <begin position="21"/>
        <end position="48"/>
    </location>
</feature>
<comment type="subcellular location">
    <subcellularLocation>
        <location evidence="1">Membrane</location>
        <topology evidence="1">Single-pass membrane protein</topology>
    </subcellularLocation>
</comment>
<dbReference type="Gramene" id="Psat1g003560.1">
    <property type="protein sequence ID" value="Psat1g003560.1.cds"/>
    <property type="gene ID" value="Psat1g003560"/>
</dbReference>
<dbReference type="InterPro" id="IPR044850">
    <property type="entry name" value="WIH1-like"/>
</dbReference>
<evidence type="ECO:0000256" key="6">
    <source>
        <dbReference type="SAM" id="MobiDB-lite"/>
    </source>
</evidence>
<dbReference type="GO" id="GO:0005886">
    <property type="term" value="C:plasma membrane"/>
    <property type="evidence" value="ECO:0007669"/>
    <property type="project" value="InterPro"/>
</dbReference>
<keyword evidence="9" id="KW-1185">Reference proteome</keyword>
<gene>
    <name evidence="8" type="ORF">KIW84_010184</name>
</gene>
<evidence type="ECO:0000256" key="4">
    <source>
        <dbReference type="ARBA" id="ARBA00022989"/>
    </source>
</evidence>
<keyword evidence="4" id="KW-1133">Transmembrane helix</keyword>
<comment type="similarity">
    <text evidence="2">Belongs to the CYSTM1 family.</text>
</comment>
<evidence type="ECO:0000256" key="1">
    <source>
        <dbReference type="ARBA" id="ARBA00004167"/>
    </source>
</evidence>
<dbReference type="Pfam" id="PF12734">
    <property type="entry name" value="CYSTM"/>
    <property type="match status" value="1"/>
</dbReference>
<keyword evidence="3" id="KW-0812">Transmembrane</keyword>
<evidence type="ECO:0000259" key="7">
    <source>
        <dbReference type="Pfam" id="PF12734"/>
    </source>
</evidence>
<evidence type="ECO:0000313" key="8">
    <source>
        <dbReference type="EMBL" id="KAI5440603.1"/>
    </source>
</evidence>
<feature type="domain" description="Cysteine-rich transmembrane" evidence="7">
    <location>
        <begin position="32"/>
        <end position="72"/>
    </location>
</feature>
<evidence type="ECO:0000256" key="2">
    <source>
        <dbReference type="ARBA" id="ARBA00009444"/>
    </source>
</evidence>
<comment type="caution">
    <text evidence="8">The sequence shown here is derived from an EMBL/GenBank/DDBJ whole genome shotgun (WGS) entry which is preliminary data.</text>
</comment>
<keyword evidence="5" id="KW-0472">Membrane</keyword>
<dbReference type="AlphaFoldDB" id="A0A9D5BB63"/>
<accession>A0A9D5BB63</accession>
<name>A0A9D5BB63_PEA</name>